<comment type="caution">
    <text evidence="2">The sequence shown here is derived from an EMBL/GenBank/DDBJ whole genome shotgun (WGS) entry which is preliminary data.</text>
</comment>
<feature type="transmembrane region" description="Helical" evidence="1">
    <location>
        <begin position="51"/>
        <end position="68"/>
    </location>
</feature>
<organism evidence="2 3">
    <name type="scientific">Mycena maculata</name>
    <dbReference type="NCBI Taxonomy" id="230809"/>
    <lineage>
        <taxon>Eukaryota</taxon>
        <taxon>Fungi</taxon>
        <taxon>Dikarya</taxon>
        <taxon>Basidiomycota</taxon>
        <taxon>Agaricomycotina</taxon>
        <taxon>Agaricomycetes</taxon>
        <taxon>Agaricomycetidae</taxon>
        <taxon>Agaricales</taxon>
        <taxon>Marasmiineae</taxon>
        <taxon>Mycenaceae</taxon>
        <taxon>Mycena</taxon>
    </lineage>
</organism>
<keyword evidence="3" id="KW-1185">Reference proteome</keyword>
<evidence type="ECO:0000313" key="2">
    <source>
        <dbReference type="EMBL" id="KAJ7767864.1"/>
    </source>
</evidence>
<name>A0AAD7JM67_9AGAR</name>
<feature type="transmembrane region" description="Helical" evidence="1">
    <location>
        <begin position="12"/>
        <end position="31"/>
    </location>
</feature>
<dbReference type="Proteomes" id="UP001215280">
    <property type="component" value="Unassembled WGS sequence"/>
</dbReference>
<proteinExistence type="predicted"/>
<keyword evidence="1" id="KW-1133">Transmembrane helix</keyword>
<feature type="transmembrane region" description="Helical" evidence="1">
    <location>
        <begin position="167"/>
        <end position="189"/>
    </location>
</feature>
<dbReference type="AlphaFoldDB" id="A0AAD7JM67"/>
<keyword evidence="1" id="KW-0472">Membrane</keyword>
<dbReference type="EMBL" id="JARJLG010000029">
    <property type="protein sequence ID" value="KAJ7767864.1"/>
    <property type="molecule type" value="Genomic_DNA"/>
</dbReference>
<sequence>MAQTVVSPKGYTITFLVLVIFFASPFILAAFPQTAAFAPPLFWAGDKLLQGLIVVCLFGTIVFLHLLFSDFRQWLARTPTVAPASTPTDLESGTAAAPDLIVLDTEVGTTKPAAVTPSSSAPEGPTTTRKIVSLVLNSWVVINYFLTHDIMSLKKSLMENVGATLLFVLRGLEVIFVALLLLGFVAWLVKSKPDSPSGEAATVVLTAPAAAPVEVLVMVEETVVEVVPASKGEKA</sequence>
<protein>
    <submittedName>
        <fullName evidence="2">Uncharacterized protein</fullName>
    </submittedName>
</protein>
<gene>
    <name evidence="2" type="ORF">DFH07DRAFT_954756</name>
</gene>
<accession>A0AAD7JM67</accession>
<keyword evidence="1" id="KW-0812">Transmembrane</keyword>
<evidence type="ECO:0000256" key="1">
    <source>
        <dbReference type="SAM" id="Phobius"/>
    </source>
</evidence>
<reference evidence="2" key="1">
    <citation type="submission" date="2023-03" db="EMBL/GenBank/DDBJ databases">
        <title>Massive genome expansion in bonnet fungi (Mycena s.s.) driven by repeated elements and novel gene families across ecological guilds.</title>
        <authorList>
            <consortium name="Lawrence Berkeley National Laboratory"/>
            <person name="Harder C.B."/>
            <person name="Miyauchi S."/>
            <person name="Viragh M."/>
            <person name="Kuo A."/>
            <person name="Thoen E."/>
            <person name="Andreopoulos B."/>
            <person name="Lu D."/>
            <person name="Skrede I."/>
            <person name="Drula E."/>
            <person name="Henrissat B."/>
            <person name="Morin E."/>
            <person name="Kohler A."/>
            <person name="Barry K."/>
            <person name="LaButti K."/>
            <person name="Morin E."/>
            <person name="Salamov A."/>
            <person name="Lipzen A."/>
            <person name="Mereny Z."/>
            <person name="Hegedus B."/>
            <person name="Baldrian P."/>
            <person name="Stursova M."/>
            <person name="Weitz H."/>
            <person name="Taylor A."/>
            <person name="Grigoriev I.V."/>
            <person name="Nagy L.G."/>
            <person name="Martin F."/>
            <person name="Kauserud H."/>
        </authorList>
    </citation>
    <scope>NUCLEOTIDE SEQUENCE</scope>
    <source>
        <strain evidence="2">CBHHK188m</strain>
    </source>
</reference>
<evidence type="ECO:0000313" key="3">
    <source>
        <dbReference type="Proteomes" id="UP001215280"/>
    </source>
</evidence>